<evidence type="ECO:0000313" key="1">
    <source>
        <dbReference type="EMBL" id="MBB4804569.1"/>
    </source>
</evidence>
<reference evidence="1 2" key="1">
    <citation type="submission" date="2020-08" db="EMBL/GenBank/DDBJ databases">
        <title>Functional genomics of gut bacteria from endangered species of beetles.</title>
        <authorList>
            <person name="Carlos-Shanley C."/>
        </authorList>
    </citation>
    <scope>NUCLEOTIDE SEQUENCE [LARGE SCALE GENOMIC DNA]</scope>
    <source>
        <strain evidence="1 2">S00142</strain>
    </source>
</reference>
<dbReference type="Proteomes" id="UP000561681">
    <property type="component" value="Unassembled WGS sequence"/>
</dbReference>
<dbReference type="EMBL" id="JACHLD010000011">
    <property type="protein sequence ID" value="MBB4804569.1"/>
    <property type="molecule type" value="Genomic_DNA"/>
</dbReference>
<keyword evidence="2" id="KW-1185">Reference proteome</keyword>
<dbReference type="AlphaFoldDB" id="A0A7W7J1J9"/>
<comment type="caution">
    <text evidence="1">The sequence shown here is derived from an EMBL/GenBank/DDBJ whole genome shotgun (WGS) entry which is preliminary data.</text>
</comment>
<proteinExistence type="predicted"/>
<protein>
    <submittedName>
        <fullName evidence="1">Uncharacterized protein</fullName>
    </submittedName>
</protein>
<dbReference type="RefSeq" id="WP_184167915.1">
    <property type="nucleotide sequence ID" value="NZ_JACHLD010000011.1"/>
</dbReference>
<name>A0A7W7J1J9_9FLAO</name>
<organism evidence="1 2">
    <name type="scientific">Flavobacterium nitrogenifigens</name>
    <dbReference type="NCBI Taxonomy" id="1617283"/>
    <lineage>
        <taxon>Bacteria</taxon>
        <taxon>Pseudomonadati</taxon>
        <taxon>Bacteroidota</taxon>
        <taxon>Flavobacteriia</taxon>
        <taxon>Flavobacteriales</taxon>
        <taxon>Flavobacteriaceae</taxon>
        <taxon>Flavobacterium</taxon>
    </lineage>
</organism>
<accession>A0A7W7J1J9</accession>
<evidence type="ECO:0000313" key="2">
    <source>
        <dbReference type="Proteomes" id="UP000561681"/>
    </source>
</evidence>
<sequence>MRFPDNYTTDRRIKSLSSRLETVAKDSHSRTFYVNSAIKSENLKYNLTGVLSKIILKLQLTNGTKKDFMQTIELYNSLHKTKIKYGDFTAINWITESDQETVIPERLRNFLFRIGHDRENGKTVTIPVESKGLIEILQLYYNRFYLNRRLLISSKDLAGIVRKGHPSVKTAFLLEKGIVEKTKDSKSYQWMDSNQYVQHLGSEIAAILWDEFGGETSDYESFRQYYSLIRAAGLWPVDLKNYLTQRSCASLINLSIKFLYNQQDLKQSASEFSKIWMNAADYMDRGSSLEIPVIAFDYSDAYSFIKSIKSAEFLFPDIFYFQSTRNHFLLLLHIIIENTPEHPNPHENVLKLIQNLELPIVAWNSIERIPTYYPQLIPFLLTDTDLAPLAFQLIDKIKINENFSPDDSNERNHAQNREEINGYWMEMFTVFLEKSESISAEKEKIGTALARILGDLAMSVFTSGGRTANNRTDHMLYRKRLENVIKKLSTLRLSNSHSYGAALNPRIIFSYLPVMAEYISDQILLSEGPDNGYLRMNSAWTSLGIEMLKLINLRSSEAEITKAQRMALQDSGSMLTGAIKDYLVHYYTVQEINIAIYDEGKTKVTVSRTEREFGFEIIDWGYLTLCLEKETLLENLDSKIIGSLNFLKKGDKYDRQNKDQSIKLKLYIKLLLLAYLEINENENKNEYDIQGLPVYSVKEKLEKWIIAYALCYSVEDMLNGRTDIFNELYSSFGYLPYHIDLADLLYRCIAYFTIDRQEKFVKDYVGQNSDISRLLAAINIFEKKNLQEIVSDRISKIDVGKYIASKFMITDLEYALREAIISENHWELAEELLLKVQSHYKGLKGKYENSEDFLFEINLLLAYRQKQYDKLKNLEIPEKKYRIQGENKKSRNLKNYYIALFEINNRKNYDKAIEIFQELQSDDPKNIRYAFQLYRAQTLKAIDS</sequence>
<gene>
    <name evidence="1" type="ORF">HNP37_004666</name>
</gene>